<keyword evidence="5" id="KW-0611">Plant defense</keyword>
<dbReference type="InterPro" id="IPR032675">
    <property type="entry name" value="LRR_dom_sf"/>
</dbReference>
<dbReference type="Pfam" id="PF18052">
    <property type="entry name" value="Rx_N"/>
    <property type="match status" value="2"/>
</dbReference>
<dbReference type="PANTHER" id="PTHR23155:SF1137">
    <property type="entry name" value="OS08G0387700 PROTEIN"/>
    <property type="match status" value="1"/>
</dbReference>
<evidence type="ECO:0000313" key="11">
    <source>
        <dbReference type="Proteomes" id="UP000006591"/>
    </source>
</evidence>
<dbReference type="STRING" id="4536.A0A0E0GMM9"/>
<dbReference type="InterPro" id="IPR027417">
    <property type="entry name" value="P-loop_NTPase"/>
</dbReference>
<dbReference type="GO" id="GO:0043531">
    <property type="term" value="F:ADP binding"/>
    <property type="evidence" value="ECO:0007669"/>
    <property type="project" value="InterPro"/>
</dbReference>
<feature type="region of interest" description="Disordered" evidence="8">
    <location>
        <begin position="933"/>
        <end position="986"/>
    </location>
</feature>
<dbReference type="eggNOG" id="KOG4658">
    <property type="taxonomic scope" value="Eukaryota"/>
</dbReference>
<protein>
    <recommendedName>
        <fullName evidence="9">AAA+ ATPase domain-containing protein</fullName>
    </recommendedName>
</protein>
<dbReference type="Gene3D" id="1.10.8.430">
    <property type="entry name" value="Helical domain of apoptotic protease-activating factors"/>
    <property type="match status" value="2"/>
</dbReference>
<dbReference type="InterPro" id="IPR003593">
    <property type="entry name" value="AAA+_ATPase"/>
</dbReference>
<evidence type="ECO:0000313" key="10">
    <source>
        <dbReference type="EnsemblPlants" id="ONIVA03G19100.2"/>
    </source>
</evidence>
<dbReference type="SUPFAM" id="SSF52058">
    <property type="entry name" value="L domain-like"/>
    <property type="match status" value="1"/>
</dbReference>
<dbReference type="EnsemblPlants" id="ONIVA03G19100.2">
    <property type="protein sequence ID" value="ONIVA03G19100.2"/>
    <property type="gene ID" value="ONIVA03G19100"/>
</dbReference>
<dbReference type="InterPro" id="IPR038005">
    <property type="entry name" value="RX-like_CC"/>
</dbReference>
<dbReference type="InterPro" id="IPR058922">
    <property type="entry name" value="WHD_DRP"/>
</dbReference>
<dbReference type="SUPFAM" id="SSF52540">
    <property type="entry name" value="P-loop containing nucleoside triphosphate hydrolases"/>
    <property type="match status" value="2"/>
</dbReference>
<feature type="domain" description="AAA+ ATPase" evidence="9">
    <location>
        <begin position="189"/>
        <end position="323"/>
    </location>
</feature>
<dbReference type="Pfam" id="PF00931">
    <property type="entry name" value="NB-ARC"/>
    <property type="match status" value="2"/>
</dbReference>
<evidence type="ECO:0000256" key="5">
    <source>
        <dbReference type="ARBA" id="ARBA00022821"/>
    </source>
</evidence>
<dbReference type="GO" id="GO:0042742">
    <property type="term" value="P:defense response to bacterium"/>
    <property type="evidence" value="ECO:0007669"/>
    <property type="project" value="UniProtKB-ARBA"/>
</dbReference>
<evidence type="ECO:0000256" key="6">
    <source>
        <dbReference type="ARBA" id="ARBA00023054"/>
    </source>
</evidence>
<dbReference type="GO" id="GO:0009626">
    <property type="term" value="P:plant-type hypersensitive response"/>
    <property type="evidence" value="ECO:0007669"/>
    <property type="project" value="UniProtKB-ARBA"/>
</dbReference>
<feature type="coiled-coil region" evidence="7">
    <location>
        <begin position="1110"/>
        <end position="1137"/>
    </location>
</feature>
<evidence type="ECO:0000256" key="7">
    <source>
        <dbReference type="SAM" id="Coils"/>
    </source>
</evidence>
<keyword evidence="3" id="KW-0677">Repeat</keyword>
<dbReference type="InterPro" id="IPR044974">
    <property type="entry name" value="Disease_R_plants"/>
</dbReference>
<dbReference type="InterPro" id="IPR002182">
    <property type="entry name" value="NB-ARC"/>
</dbReference>
<comment type="similarity">
    <text evidence="1">Belongs to the disease resistance NB-LRR family.</text>
</comment>
<dbReference type="Gramene" id="ONIVA03G19100.2">
    <property type="protein sequence ID" value="ONIVA03G19100.2"/>
    <property type="gene ID" value="ONIVA03G19100"/>
</dbReference>
<keyword evidence="2" id="KW-0433">Leucine-rich repeat</keyword>
<dbReference type="PRINTS" id="PR00364">
    <property type="entry name" value="DISEASERSIST"/>
</dbReference>
<reference evidence="10" key="1">
    <citation type="submission" date="2015-04" db="UniProtKB">
        <authorList>
            <consortium name="EnsemblPlants"/>
        </authorList>
    </citation>
    <scope>IDENTIFICATION</scope>
    <source>
        <strain evidence="10">SL10</strain>
    </source>
</reference>
<dbReference type="FunFam" id="3.40.50.300:FF:001091">
    <property type="entry name" value="Probable disease resistance protein At1g61300"/>
    <property type="match status" value="1"/>
</dbReference>
<proteinExistence type="inferred from homology"/>
<dbReference type="Gene3D" id="3.40.50.300">
    <property type="entry name" value="P-loop containing nucleotide triphosphate hydrolases"/>
    <property type="match status" value="2"/>
</dbReference>
<dbReference type="PANTHER" id="PTHR23155">
    <property type="entry name" value="DISEASE RESISTANCE PROTEIN RP"/>
    <property type="match status" value="1"/>
</dbReference>
<dbReference type="InterPro" id="IPR042197">
    <property type="entry name" value="Apaf_helical"/>
</dbReference>
<dbReference type="FunFam" id="1.10.10.10:FF:000322">
    <property type="entry name" value="Probable disease resistance protein At1g63360"/>
    <property type="match status" value="2"/>
</dbReference>
<dbReference type="CDD" id="cd14798">
    <property type="entry name" value="RX-CC_like"/>
    <property type="match status" value="2"/>
</dbReference>
<keyword evidence="4" id="KW-0547">Nucleotide-binding</keyword>
<dbReference type="InterPro" id="IPR041118">
    <property type="entry name" value="Rx_N"/>
</dbReference>
<dbReference type="Gene3D" id="1.20.5.4130">
    <property type="match status" value="2"/>
</dbReference>
<name>A0A0E0GMM9_ORYNI</name>
<reference evidence="10" key="2">
    <citation type="submission" date="2018-04" db="EMBL/GenBank/DDBJ databases">
        <title>OnivRS2 (Oryza nivara Reference Sequence Version 2).</title>
        <authorList>
            <person name="Zhang J."/>
            <person name="Kudrna D."/>
            <person name="Lee S."/>
            <person name="Talag J."/>
            <person name="Rajasekar S."/>
            <person name="Welchert J."/>
            <person name="Hsing Y.-I."/>
            <person name="Wing R.A."/>
        </authorList>
    </citation>
    <scope>NUCLEOTIDE SEQUENCE [LARGE SCALE GENOMIC DNA]</scope>
    <source>
        <strain evidence="10">SL10</strain>
    </source>
</reference>
<feature type="domain" description="AAA+ ATPase" evidence="9">
    <location>
        <begin position="1187"/>
        <end position="1313"/>
    </location>
</feature>
<dbReference type="InterPro" id="IPR036388">
    <property type="entry name" value="WH-like_DNA-bd_sf"/>
</dbReference>
<dbReference type="SUPFAM" id="SSF52047">
    <property type="entry name" value="RNI-like"/>
    <property type="match status" value="1"/>
</dbReference>
<dbReference type="InterPro" id="IPR055414">
    <property type="entry name" value="LRR_R13L4/SHOC2-like"/>
</dbReference>
<evidence type="ECO:0000256" key="2">
    <source>
        <dbReference type="ARBA" id="ARBA00022614"/>
    </source>
</evidence>
<evidence type="ECO:0000256" key="4">
    <source>
        <dbReference type="ARBA" id="ARBA00022741"/>
    </source>
</evidence>
<organism evidence="10">
    <name type="scientific">Oryza nivara</name>
    <name type="common">Indian wild rice</name>
    <name type="synonym">Oryza sativa f. spontanea</name>
    <dbReference type="NCBI Taxonomy" id="4536"/>
    <lineage>
        <taxon>Eukaryota</taxon>
        <taxon>Viridiplantae</taxon>
        <taxon>Streptophyta</taxon>
        <taxon>Embryophyta</taxon>
        <taxon>Tracheophyta</taxon>
        <taxon>Spermatophyta</taxon>
        <taxon>Magnoliopsida</taxon>
        <taxon>Liliopsida</taxon>
        <taxon>Poales</taxon>
        <taxon>Poaceae</taxon>
        <taxon>BOP clade</taxon>
        <taxon>Oryzoideae</taxon>
        <taxon>Oryzeae</taxon>
        <taxon>Oryzinae</taxon>
        <taxon>Oryza</taxon>
    </lineage>
</organism>
<evidence type="ECO:0000256" key="8">
    <source>
        <dbReference type="SAM" id="MobiDB-lite"/>
    </source>
</evidence>
<accession>A0A0E0GMM9</accession>
<sequence length="1936" mass="219755">MASALTGVMTSVINKLTALLGKEYMKLKGVQGEVEFMIDELSSMNALLHRLAEEDQHLDVQTKEWRNQVREMSYDIEDCIDDFMHHLGHTDIAESAGLVHRMAQHLKTLRVRHQIANQIEKLKARVEDASKRRLRYKLDERTFNLSTAGAIDPRLPSLYAESDGLVGIEQPRDVVIKLLTEGEGASSQKLKVISIVGPGGLGKTTLANEVFRKLESQFQCRAFVSLSQQPDVKKIVRNIYCQVSQQEYGNIDIWDEEKLINATREFLTNKRYFVVIDDIWSTQAWKTIRCALFVNNCGSRIMTTTRNMAIAKSCCTPDHDRVFEIMPLSIDNSKSLFLKRIFGSKDVCIPQLDEVCYEILKKCGGSPLAIITIASLLSNKANTKEEWERVRNSIGSTLQKDPDVEEMRRILSLSYDDLPQHLKTCLLYLSIFPEDYEIERDRLVERWVAEGFIITEGGHDLKEIGDCYFSDLINRSMIELVKIQYNGRVFSCRVHDMILDLLTCKSTEENFATFMGGQNQKLVLQGKQSSHIADLSIFGYAEQKPPLSMFPVLRVLDIENGEDMESSYTKHIRKLIQLKYLRLNVRSVAELPEKLGELQHLQTLDLRRTNIRKLPESFVRLQNLTYLRVNNLDLPEGIGHLHALQELTEIRISQDCLASSLLELRNLTKLRFLGLRWCISQAHIDYKVFADNLVSSLRKLGRLNLRIMCILGYCACSIEFLLDSWFPSPHLLQSFAMGMNYHFPRVPSWIASLDNLTCLEINIDLVDEKVIQILGDLPVLIFLWLTSKEAGPNERLVIRSNMFVCLKEFHFTCWRNWEGLMFEAGAMAKVEMLRVSFDAGGSVLDFGIQQLASLRHLIVEIVCGGATLREVEALEDAIRHSADLLPCHPAVEVRTWDEEKMVKEESKSKLAAMWGQSATAAVDFAANPLHSVPAARWPRNPSKKKKILTSSSMRAASHRRRRPNDGHLLAPSPPSPAAALGDRRPLSPGPIGACSLDLEMASALTGAMTSVIIKLSALLGEEYAKLKGLQREVEFMKDELSSMNALLHRLAEVDSDLDVQTEEWRNQVREMSYDIEDCIDGFTHRLGHIGIAEAAGPVQRVAQQLKVLVRRQIACQIQELKGRVEDASKRRMRYKLDDRIFEPSIARAIDPRLPSLYAESDGLVGIETPRAVLVKLIMEGDDASFQQLKVISIVGPGGLGKTTLANEVYRRLEGQFQCRAFVSLSQQPDVKRILRNIFCQVSQQVYDSTSVWDEENLIDAIRGFLKDKRYFIVIDDIWSIQAWKTIKCALLMNNLGSRIITTTRSVTIAKSCCSPQHDHVYEIMPLSTANAMNLFLKRIFGTEDICPPQLEEISCKILKKCSGSPLAIITIASLLTNKASTKEEWERVHNSIGSTLEKDPSVEEMQRILSLSYDDLPHHLKTCLLYLCIFPEDCEIERDQLVKRWIAEGFINTGSGQDLEKIGESYLNDLISRSMIQPVKVRYDGQVDSCRIHDMILDLLMSKSIKENFATFLGEQNQKLVLQGKVRRLSLSYYSQENVMVPSTAIISSCRSLSIFGYAEEMPSLSEFRVLRVLDIEHGEDMDSNYLEHVRRLSQLKYLRLNVRSIDALPEQLGELQHLQTLDLVSTKLRKSPKSIVRLQNLTCLRINNLELPEGIGCMRALQEVSEIKISRNSSASSLQELGNLTKLKILGLCWCISDIHGGTKTLVNNLVSSLRKLGRLNLRSLCIQSSFKYSIDFLLDSWLPTPHLLQKFQMGMCYYFPRIPVWIASLENLTYLDINLNPVKEEVLEILGNLPALLFLWLTSKSADPKQGLIINSNMFMCLKELYFTCWSIESGLMFQEGCMAKLEKLHLPFHAATALEFGIHHLSSLRLLVVEIICSGATIRQVESLEETIRKTADLLPYRPTVEIRTWDEENMVEEQKEKDMGEEGTQTSC</sequence>
<evidence type="ECO:0000256" key="3">
    <source>
        <dbReference type="ARBA" id="ARBA00022737"/>
    </source>
</evidence>
<dbReference type="OMA" id="ALLMDDM"/>
<evidence type="ECO:0000259" key="9">
    <source>
        <dbReference type="SMART" id="SM00382"/>
    </source>
</evidence>
<dbReference type="Gene3D" id="1.10.10.10">
    <property type="entry name" value="Winged helix-like DNA-binding domain superfamily/Winged helix DNA-binding domain"/>
    <property type="match status" value="2"/>
</dbReference>
<keyword evidence="11" id="KW-1185">Reference proteome</keyword>
<dbReference type="SMART" id="SM00382">
    <property type="entry name" value="AAA"/>
    <property type="match status" value="2"/>
</dbReference>
<dbReference type="Proteomes" id="UP000006591">
    <property type="component" value="Chromosome 3"/>
</dbReference>
<dbReference type="Pfam" id="PF23559">
    <property type="entry name" value="WHD_DRP"/>
    <property type="match status" value="2"/>
</dbReference>
<dbReference type="GO" id="GO:0002758">
    <property type="term" value="P:innate immune response-activating signaling pathway"/>
    <property type="evidence" value="ECO:0007669"/>
    <property type="project" value="UniProtKB-ARBA"/>
</dbReference>
<keyword evidence="6 7" id="KW-0175">Coiled coil</keyword>
<dbReference type="Pfam" id="PF23598">
    <property type="entry name" value="LRR_14"/>
    <property type="match status" value="2"/>
</dbReference>
<feature type="coiled-coil region" evidence="7">
    <location>
        <begin position="1019"/>
        <end position="1046"/>
    </location>
</feature>
<feature type="coiled-coil region" evidence="7">
    <location>
        <begin position="112"/>
        <end position="139"/>
    </location>
</feature>
<dbReference type="Gene3D" id="3.80.10.10">
    <property type="entry name" value="Ribonuclease Inhibitor"/>
    <property type="match status" value="2"/>
</dbReference>
<evidence type="ECO:0000256" key="1">
    <source>
        <dbReference type="ARBA" id="ARBA00008894"/>
    </source>
</evidence>